<dbReference type="Gene3D" id="2.60.40.4070">
    <property type="match status" value="1"/>
</dbReference>
<organism evidence="3 4">
    <name type="scientific">candidate division GN15 bacterium</name>
    <dbReference type="NCBI Taxonomy" id="2072418"/>
    <lineage>
        <taxon>Bacteria</taxon>
        <taxon>candidate division GN15</taxon>
    </lineage>
</organism>
<dbReference type="PANTHER" id="PTHR22803">
    <property type="entry name" value="MANNOSE, PHOSPHOLIPASE, LECTIN RECEPTOR RELATED"/>
    <property type="match status" value="1"/>
</dbReference>
<evidence type="ECO:0000313" key="4">
    <source>
        <dbReference type="Proteomes" id="UP000250918"/>
    </source>
</evidence>
<feature type="domain" description="C-type lectin" evidence="2">
    <location>
        <begin position="40"/>
        <end position="148"/>
    </location>
</feature>
<dbReference type="Proteomes" id="UP000250918">
    <property type="component" value="Unassembled WGS sequence"/>
</dbReference>
<protein>
    <recommendedName>
        <fullName evidence="2">C-type lectin domain-containing protein</fullName>
    </recommendedName>
</protein>
<feature type="chain" id="PRO_5032347880" description="C-type lectin domain-containing protein" evidence="1">
    <location>
        <begin position="28"/>
        <end position="628"/>
    </location>
</feature>
<keyword evidence="1" id="KW-0732">Signal</keyword>
<dbReference type="InterPro" id="IPR026444">
    <property type="entry name" value="Secre_tail"/>
</dbReference>
<evidence type="ECO:0000313" key="3">
    <source>
        <dbReference type="EMBL" id="PWB74886.1"/>
    </source>
</evidence>
<dbReference type="CDD" id="cd03603">
    <property type="entry name" value="CLECT_VCBS"/>
    <property type="match status" value="1"/>
</dbReference>
<dbReference type="AlphaFoldDB" id="A0A855X354"/>
<dbReference type="InterPro" id="IPR050111">
    <property type="entry name" value="C-type_lectin/snaclec_domain"/>
</dbReference>
<dbReference type="InterPro" id="IPR016187">
    <property type="entry name" value="CTDL_fold"/>
</dbReference>
<dbReference type="SMART" id="SM00034">
    <property type="entry name" value="CLECT"/>
    <property type="match status" value="1"/>
</dbReference>
<name>A0A855X354_9BACT</name>
<accession>A0A855X354</accession>
<dbReference type="InterPro" id="IPR034007">
    <property type="entry name" value="CTLD_bac"/>
</dbReference>
<dbReference type="Pfam" id="PF00059">
    <property type="entry name" value="Lectin_C"/>
    <property type="match status" value="1"/>
</dbReference>
<reference evidence="3 4" key="1">
    <citation type="journal article" date="2018" name="ISME J.">
        <title>A methanotrophic archaeon couples anaerobic oxidation of methane to Fe(III) reduction.</title>
        <authorList>
            <person name="Cai C."/>
            <person name="Leu A.O."/>
            <person name="Xie G.J."/>
            <person name="Guo J."/>
            <person name="Feng Y."/>
            <person name="Zhao J.X."/>
            <person name="Tyson G.W."/>
            <person name="Yuan Z."/>
            <person name="Hu S."/>
        </authorList>
    </citation>
    <scope>NUCLEOTIDE SEQUENCE [LARGE SCALE GENOMIC DNA]</scope>
    <source>
        <strain evidence="3">FeB_12</strain>
    </source>
</reference>
<sequence>MVNRSRSAMVVWLACALLFVSTATVLSQTSGPTQFIGPGGNGHWYLSVSKPSNMSWAECRSVAASYGGYLATVHSDAENAFILSMVGVSGHVLLGAYENPEGIWNWVSGELWTYSHWNSGEPNNGGGGEVEDYIELYASGPSVGYWNDCPPVVNGTTWFIVEFDQDPGENLQSFCDNFDYPTWTDNWRSVCGTQSPYDVNPHSGTTAIHMYGVPGDPGSMMYRKDFLASTGVYSTWFRQDWAHAEPRLYVMIDPSDVTKELVYRQGYMVAFSAVGSQLGGQIRVFKTGTSDETPLTTAPADFPMGQWVQGYIKIEPCGKITAGYVWSDGHGEVSCVDDSPIDRSGLFVLFTAAEQEDPSNVFDDVCFEPIQNHPCGIVPVFVDIKPGSCPNPLNIRNVTETYDGGELNPNTGAGPNARLTPFETKPEKSILPVAILGTTDLDVTQIDPTTIKLVGISPVRWSLEDVATPVTESGNCACNTLGPDGFTDLAVKFYAEDVAKAIGSVKVGDYITVTLIGKLKNGADFAGSDCVLMVGSKAATTVLVPTNLANYPNPFNPSTTISFSLPTASDYTLIIYNVMGQAIEEFIGHSEPGTVSLAWDGSRVASGVYFYRLTAGEFTETKKMMLLK</sequence>
<dbReference type="NCBIfam" id="TIGR04183">
    <property type="entry name" value="Por_Secre_tail"/>
    <property type="match status" value="1"/>
</dbReference>
<evidence type="ECO:0000259" key="2">
    <source>
        <dbReference type="PROSITE" id="PS50041"/>
    </source>
</evidence>
<dbReference type="EMBL" id="PQAP01000021">
    <property type="protein sequence ID" value="PWB74886.1"/>
    <property type="molecule type" value="Genomic_DNA"/>
</dbReference>
<dbReference type="Pfam" id="PF18962">
    <property type="entry name" value="Por_Secre_tail"/>
    <property type="match status" value="1"/>
</dbReference>
<dbReference type="InterPro" id="IPR016186">
    <property type="entry name" value="C-type_lectin-like/link_sf"/>
</dbReference>
<dbReference type="SUPFAM" id="SSF56436">
    <property type="entry name" value="C-type lectin-like"/>
    <property type="match status" value="1"/>
</dbReference>
<comment type="caution">
    <text evidence="3">The sequence shown here is derived from an EMBL/GenBank/DDBJ whole genome shotgun (WGS) entry which is preliminary data.</text>
</comment>
<dbReference type="PROSITE" id="PS50041">
    <property type="entry name" value="C_TYPE_LECTIN_2"/>
    <property type="match status" value="1"/>
</dbReference>
<gene>
    <name evidence="3" type="ORF">C3F09_03200</name>
</gene>
<dbReference type="Gene3D" id="3.10.100.10">
    <property type="entry name" value="Mannose-Binding Protein A, subunit A"/>
    <property type="match status" value="1"/>
</dbReference>
<evidence type="ECO:0000256" key="1">
    <source>
        <dbReference type="SAM" id="SignalP"/>
    </source>
</evidence>
<proteinExistence type="predicted"/>
<feature type="signal peptide" evidence="1">
    <location>
        <begin position="1"/>
        <end position="27"/>
    </location>
</feature>
<dbReference type="InterPro" id="IPR001304">
    <property type="entry name" value="C-type_lectin-like"/>
</dbReference>